<feature type="region of interest" description="Disordered" evidence="1">
    <location>
        <begin position="1"/>
        <end position="39"/>
    </location>
</feature>
<dbReference type="AlphaFoldDB" id="A0A2J8UWS2"/>
<accession>A0A2J8UWS2</accession>
<feature type="compositionally biased region" description="Polar residues" evidence="1">
    <location>
        <begin position="1"/>
        <end position="27"/>
    </location>
</feature>
<name>A0A2J8UWS2_PONAB</name>
<dbReference type="EMBL" id="NDHI03003441">
    <property type="protein sequence ID" value="PNJ49717.1"/>
    <property type="molecule type" value="Genomic_DNA"/>
</dbReference>
<sequence>MMSPTGSNLKSNHSDECTTVQPPQENQTSSIPSPTTLPISALKQPGVEGVLKIMSLAAVSVGGAAAKILAGTRNKEFLPISSHLMVSHQCLLLEKS</sequence>
<evidence type="ECO:0000313" key="2">
    <source>
        <dbReference type="EMBL" id="PNJ49717.1"/>
    </source>
</evidence>
<comment type="caution">
    <text evidence="2">The sequence shown here is derived from an EMBL/GenBank/DDBJ whole genome shotgun (WGS) entry which is preliminary data.</text>
</comment>
<organism evidence="2">
    <name type="scientific">Pongo abelii</name>
    <name type="common">Sumatran orangutan</name>
    <name type="synonym">Pongo pygmaeus abelii</name>
    <dbReference type="NCBI Taxonomy" id="9601"/>
    <lineage>
        <taxon>Eukaryota</taxon>
        <taxon>Metazoa</taxon>
        <taxon>Chordata</taxon>
        <taxon>Craniata</taxon>
        <taxon>Vertebrata</taxon>
        <taxon>Euteleostomi</taxon>
        <taxon>Mammalia</taxon>
        <taxon>Eutheria</taxon>
        <taxon>Euarchontoglires</taxon>
        <taxon>Primates</taxon>
        <taxon>Haplorrhini</taxon>
        <taxon>Catarrhini</taxon>
        <taxon>Hominidae</taxon>
        <taxon>Pongo</taxon>
    </lineage>
</organism>
<reference evidence="2" key="1">
    <citation type="submission" date="2017-12" db="EMBL/GenBank/DDBJ databases">
        <title>High-resolution comparative analysis of great ape genomes.</title>
        <authorList>
            <person name="Pollen A."/>
            <person name="Hastie A."/>
            <person name="Hormozdiari F."/>
            <person name="Dougherty M."/>
            <person name="Liu R."/>
            <person name="Chaisson M."/>
            <person name="Hoppe E."/>
            <person name="Hill C."/>
            <person name="Pang A."/>
            <person name="Hillier L."/>
            <person name="Baker C."/>
            <person name="Armstrong J."/>
            <person name="Shendure J."/>
            <person name="Paten B."/>
            <person name="Wilson R."/>
            <person name="Chao H."/>
            <person name="Schneider V."/>
            <person name="Ventura M."/>
            <person name="Kronenberg Z."/>
            <person name="Murali S."/>
            <person name="Gordon D."/>
            <person name="Cantsilieris S."/>
            <person name="Munson K."/>
            <person name="Nelson B."/>
            <person name="Raja A."/>
            <person name="Underwood J."/>
            <person name="Diekhans M."/>
            <person name="Fiddes I."/>
            <person name="Haussler D."/>
            <person name="Eichler E."/>
        </authorList>
    </citation>
    <scope>NUCLEOTIDE SEQUENCE [LARGE SCALE GENOMIC DNA]</scope>
    <source>
        <strain evidence="2">Susie</strain>
    </source>
</reference>
<feature type="compositionally biased region" description="Low complexity" evidence="1">
    <location>
        <begin position="28"/>
        <end position="39"/>
    </location>
</feature>
<proteinExistence type="predicted"/>
<gene>
    <name evidence="2" type="ORF">CR201_G0024268</name>
</gene>
<evidence type="ECO:0000256" key="1">
    <source>
        <dbReference type="SAM" id="MobiDB-lite"/>
    </source>
</evidence>
<protein>
    <submittedName>
        <fullName evidence="2">ZFYVE16 isoform 8</fullName>
    </submittedName>
</protein>